<gene>
    <name evidence="2" type="ORF">HU200_060790</name>
</gene>
<organism evidence="2 3">
    <name type="scientific">Digitaria exilis</name>
    <dbReference type="NCBI Taxonomy" id="1010633"/>
    <lineage>
        <taxon>Eukaryota</taxon>
        <taxon>Viridiplantae</taxon>
        <taxon>Streptophyta</taxon>
        <taxon>Embryophyta</taxon>
        <taxon>Tracheophyta</taxon>
        <taxon>Spermatophyta</taxon>
        <taxon>Magnoliopsida</taxon>
        <taxon>Liliopsida</taxon>
        <taxon>Poales</taxon>
        <taxon>Poaceae</taxon>
        <taxon>PACMAD clade</taxon>
        <taxon>Panicoideae</taxon>
        <taxon>Panicodae</taxon>
        <taxon>Paniceae</taxon>
        <taxon>Anthephorinae</taxon>
        <taxon>Digitaria</taxon>
    </lineage>
</organism>
<reference evidence="2" key="1">
    <citation type="submission" date="2020-07" db="EMBL/GenBank/DDBJ databases">
        <title>Genome sequence and genetic diversity analysis of an under-domesticated orphan crop, white fonio (Digitaria exilis).</title>
        <authorList>
            <person name="Bennetzen J.L."/>
            <person name="Chen S."/>
            <person name="Ma X."/>
            <person name="Wang X."/>
            <person name="Yssel A.E.J."/>
            <person name="Chaluvadi S.R."/>
            <person name="Johnson M."/>
            <person name="Gangashetty P."/>
            <person name="Hamidou F."/>
            <person name="Sanogo M.D."/>
            <person name="Zwaenepoel A."/>
            <person name="Wallace J."/>
            <person name="Van De Peer Y."/>
            <person name="Van Deynze A."/>
        </authorList>
    </citation>
    <scope>NUCLEOTIDE SEQUENCE</scope>
    <source>
        <tissue evidence="2">Leaves</tissue>
    </source>
</reference>
<feature type="compositionally biased region" description="Low complexity" evidence="1">
    <location>
        <begin position="19"/>
        <end position="35"/>
    </location>
</feature>
<keyword evidence="3" id="KW-1185">Reference proteome</keyword>
<evidence type="ECO:0000256" key="1">
    <source>
        <dbReference type="SAM" id="MobiDB-lite"/>
    </source>
</evidence>
<comment type="caution">
    <text evidence="2">The sequence shown here is derived from an EMBL/GenBank/DDBJ whole genome shotgun (WGS) entry which is preliminary data.</text>
</comment>
<evidence type="ECO:0000313" key="2">
    <source>
        <dbReference type="EMBL" id="KAF8656084.1"/>
    </source>
</evidence>
<dbReference type="EMBL" id="JACEFO010002569">
    <property type="protein sequence ID" value="KAF8656084.1"/>
    <property type="molecule type" value="Genomic_DNA"/>
</dbReference>
<feature type="compositionally biased region" description="Polar residues" evidence="1">
    <location>
        <begin position="68"/>
        <end position="84"/>
    </location>
</feature>
<dbReference type="Proteomes" id="UP000636709">
    <property type="component" value="Unassembled WGS sequence"/>
</dbReference>
<evidence type="ECO:0000313" key="3">
    <source>
        <dbReference type="Proteomes" id="UP000636709"/>
    </source>
</evidence>
<feature type="region of interest" description="Disordered" evidence="1">
    <location>
        <begin position="66"/>
        <end position="92"/>
    </location>
</feature>
<feature type="region of interest" description="Disordered" evidence="1">
    <location>
        <begin position="1"/>
        <end position="50"/>
    </location>
</feature>
<feature type="compositionally biased region" description="Polar residues" evidence="1">
    <location>
        <begin position="1"/>
        <end position="11"/>
    </location>
</feature>
<proteinExistence type="predicted"/>
<accession>A0A835E1Y4</accession>
<protein>
    <submittedName>
        <fullName evidence="2">Uncharacterized protein</fullName>
    </submittedName>
</protein>
<sequence>MAASKMQQQQRRQAKDLKTSPSARSTASSPSLPASSRKKKAPRRSAMEEVYASPWSVNLADQLDRAMSISNPNAPSRSSTTTSMRIYGPRSF</sequence>
<dbReference type="AlphaFoldDB" id="A0A835E1Y4"/>
<name>A0A835E1Y4_9POAL</name>